<protein>
    <submittedName>
        <fullName evidence="6">GntR family transcriptional regulator</fullName>
    </submittedName>
</protein>
<reference evidence="7" key="1">
    <citation type="journal article" date="2019" name="Int. J. Syst. Evol. Microbiol.">
        <title>The Global Catalogue of Microorganisms (GCM) 10K type strain sequencing project: providing services to taxonomists for standard genome sequencing and annotation.</title>
        <authorList>
            <consortium name="The Broad Institute Genomics Platform"/>
            <consortium name="The Broad Institute Genome Sequencing Center for Infectious Disease"/>
            <person name="Wu L."/>
            <person name="Ma J."/>
        </authorList>
    </citation>
    <scope>NUCLEOTIDE SEQUENCE [LARGE SCALE GENOMIC DNA]</scope>
    <source>
        <strain evidence="7">CCM 8875</strain>
    </source>
</reference>
<name>A0ABW4DVQ8_9RHOB</name>
<feature type="region of interest" description="Disordered" evidence="4">
    <location>
        <begin position="250"/>
        <end position="274"/>
    </location>
</feature>
<dbReference type="Gene3D" id="3.40.1410.10">
    <property type="entry name" value="Chorismate lyase-like"/>
    <property type="match status" value="1"/>
</dbReference>
<dbReference type="RefSeq" id="WP_131577747.1">
    <property type="nucleotide sequence ID" value="NZ_CBCSAJ010000002.1"/>
</dbReference>
<dbReference type="EMBL" id="JBHTOQ010000018">
    <property type="protein sequence ID" value="MFD1481227.1"/>
    <property type="molecule type" value="Genomic_DNA"/>
</dbReference>
<evidence type="ECO:0000256" key="3">
    <source>
        <dbReference type="ARBA" id="ARBA00023163"/>
    </source>
</evidence>
<dbReference type="Pfam" id="PF07702">
    <property type="entry name" value="UTRA"/>
    <property type="match status" value="1"/>
</dbReference>
<dbReference type="InterPro" id="IPR011663">
    <property type="entry name" value="UTRA"/>
</dbReference>
<dbReference type="PRINTS" id="PR00035">
    <property type="entry name" value="HTHGNTR"/>
</dbReference>
<dbReference type="InterPro" id="IPR050679">
    <property type="entry name" value="Bact_HTH_transcr_reg"/>
</dbReference>
<dbReference type="PANTHER" id="PTHR44846:SF1">
    <property type="entry name" value="MANNOSYL-D-GLYCERATE TRANSPORT_METABOLISM SYSTEM REPRESSOR MNGR-RELATED"/>
    <property type="match status" value="1"/>
</dbReference>
<dbReference type="PROSITE" id="PS50949">
    <property type="entry name" value="HTH_GNTR"/>
    <property type="match status" value="1"/>
</dbReference>
<keyword evidence="7" id="KW-1185">Reference proteome</keyword>
<dbReference type="SMART" id="SM00345">
    <property type="entry name" value="HTH_GNTR"/>
    <property type="match status" value="1"/>
</dbReference>
<evidence type="ECO:0000256" key="2">
    <source>
        <dbReference type="ARBA" id="ARBA00023125"/>
    </source>
</evidence>
<dbReference type="InterPro" id="IPR000524">
    <property type="entry name" value="Tscrpt_reg_HTH_GntR"/>
</dbReference>
<evidence type="ECO:0000256" key="1">
    <source>
        <dbReference type="ARBA" id="ARBA00023015"/>
    </source>
</evidence>
<evidence type="ECO:0000259" key="5">
    <source>
        <dbReference type="PROSITE" id="PS50949"/>
    </source>
</evidence>
<sequence>MDDLFAGPFDSGAGPLYVQLHRRIAQAIASGALRPGDGLPPERDIAARTGLSRVTVRKSVGALVAEGALIQRRGSGTFIAPPVERLEQALSLLTSFTEDMARRGRHSDSRWLARGLHAPSPAEVMALGLGAGDQVARLDRVRGSDGVPLAIERAALPAQLLPDPQAVGDSLYALLQARDLRPVRAVQRISAASLGAEDAALLGVPVGAVSLRIERRSYLPGGRIVEYTRSLYRGDAYDFAVELTLAPQSGAPKSVASHPVPPHPSPSGPERTAP</sequence>
<dbReference type="Pfam" id="PF00392">
    <property type="entry name" value="GntR"/>
    <property type="match status" value="1"/>
</dbReference>
<accession>A0ABW4DVQ8</accession>
<dbReference type="InterPro" id="IPR036388">
    <property type="entry name" value="WH-like_DNA-bd_sf"/>
</dbReference>
<dbReference type="Proteomes" id="UP001597302">
    <property type="component" value="Unassembled WGS sequence"/>
</dbReference>
<dbReference type="InterPro" id="IPR028978">
    <property type="entry name" value="Chorismate_lyase_/UTRA_dom_sf"/>
</dbReference>
<dbReference type="InterPro" id="IPR036390">
    <property type="entry name" value="WH_DNA-bd_sf"/>
</dbReference>
<proteinExistence type="predicted"/>
<dbReference type="CDD" id="cd07377">
    <property type="entry name" value="WHTH_GntR"/>
    <property type="match status" value="1"/>
</dbReference>
<evidence type="ECO:0000313" key="7">
    <source>
        <dbReference type="Proteomes" id="UP001597302"/>
    </source>
</evidence>
<evidence type="ECO:0000313" key="6">
    <source>
        <dbReference type="EMBL" id="MFD1481227.1"/>
    </source>
</evidence>
<dbReference type="SUPFAM" id="SSF64288">
    <property type="entry name" value="Chorismate lyase-like"/>
    <property type="match status" value="1"/>
</dbReference>
<dbReference type="PANTHER" id="PTHR44846">
    <property type="entry name" value="MANNOSYL-D-GLYCERATE TRANSPORT/METABOLISM SYSTEM REPRESSOR MNGR-RELATED"/>
    <property type="match status" value="1"/>
</dbReference>
<organism evidence="6 7">
    <name type="scientific">Paracoccus nototheniae</name>
    <dbReference type="NCBI Taxonomy" id="2489002"/>
    <lineage>
        <taxon>Bacteria</taxon>
        <taxon>Pseudomonadati</taxon>
        <taxon>Pseudomonadota</taxon>
        <taxon>Alphaproteobacteria</taxon>
        <taxon>Rhodobacterales</taxon>
        <taxon>Paracoccaceae</taxon>
        <taxon>Paracoccus</taxon>
    </lineage>
</organism>
<keyword evidence="2" id="KW-0238">DNA-binding</keyword>
<feature type="domain" description="HTH gntR-type" evidence="5">
    <location>
        <begin position="14"/>
        <end position="82"/>
    </location>
</feature>
<comment type="caution">
    <text evidence="6">The sequence shown here is derived from an EMBL/GenBank/DDBJ whole genome shotgun (WGS) entry which is preliminary data.</text>
</comment>
<evidence type="ECO:0000256" key="4">
    <source>
        <dbReference type="SAM" id="MobiDB-lite"/>
    </source>
</evidence>
<keyword evidence="3" id="KW-0804">Transcription</keyword>
<dbReference type="SMART" id="SM00866">
    <property type="entry name" value="UTRA"/>
    <property type="match status" value="1"/>
</dbReference>
<gene>
    <name evidence="6" type="ORF">ACFQ5P_07965</name>
</gene>
<dbReference type="Gene3D" id="1.10.10.10">
    <property type="entry name" value="Winged helix-like DNA-binding domain superfamily/Winged helix DNA-binding domain"/>
    <property type="match status" value="1"/>
</dbReference>
<dbReference type="SUPFAM" id="SSF46785">
    <property type="entry name" value="Winged helix' DNA-binding domain"/>
    <property type="match status" value="1"/>
</dbReference>
<keyword evidence="1" id="KW-0805">Transcription regulation</keyword>